<comment type="caution">
    <text evidence="1">The sequence shown here is derived from an EMBL/GenBank/DDBJ whole genome shotgun (WGS) entry which is preliminary data.</text>
</comment>
<dbReference type="EMBL" id="CAXLJM020000057">
    <property type="protein sequence ID" value="CAL8117922.1"/>
    <property type="molecule type" value="Genomic_DNA"/>
</dbReference>
<name>A0ABP1R2B6_9HEXA</name>
<accession>A0ABP1R2B6</accession>
<sequence>MKMESFCICYLALLIGPSVVFSFSLFSEKLAILKEKEKLPALNYMRSVRMEPSKDAYMLLHSLKKIQGLDGRSPVCKICQSHSVDEITYDYFCLPDSEGMNGEVCDNLTILGTTTTTNISHACKLLFLRRPFICK</sequence>
<evidence type="ECO:0000313" key="1">
    <source>
        <dbReference type="EMBL" id="CAL8117922.1"/>
    </source>
</evidence>
<protein>
    <submittedName>
        <fullName evidence="1">Uncharacterized protein</fullName>
    </submittedName>
</protein>
<keyword evidence="2" id="KW-1185">Reference proteome</keyword>
<gene>
    <name evidence="1" type="ORF">ODALV1_LOCUS17899</name>
</gene>
<dbReference type="Proteomes" id="UP001642540">
    <property type="component" value="Unassembled WGS sequence"/>
</dbReference>
<proteinExistence type="predicted"/>
<reference evidence="1 2" key="1">
    <citation type="submission" date="2024-08" db="EMBL/GenBank/DDBJ databases">
        <authorList>
            <person name="Cucini C."/>
            <person name="Frati F."/>
        </authorList>
    </citation>
    <scope>NUCLEOTIDE SEQUENCE [LARGE SCALE GENOMIC DNA]</scope>
</reference>
<organism evidence="1 2">
    <name type="scientific">Orchesella dallaii</name>
    <dbReference type="NCBI Taxonomy" id="48710"/>
    <lineage>
        <taxon>Eukaryota</taxon>
        <taxon>Metazoa</taxon>
        <taxon>Ecdysozoa</taxon>
        <taxon>Arthropoda</taxon>
        <taxon>Hexapoda</taxon>
        <taxon>Collembola</taxon>
        <taxon>Entomobryomorpha</taxon>
        <taxon>Entomobryoidea</taxon>
        <taxon>Orchesellidae</taxon>
        <taxon>Orchesellinae</taxon>
        <taxon>Orchesella</taxon>
    </lineage>
</organism>
<evidence type="ECO:0000313" key="2">
    <source>
        <dbReference type="Proteomes" id="UP001642540"/>
    </source>
</evidence>